<dbReference type="EMBL" id="CAJNNV010016090">
    <property type="protein sequence ID" value="CAE8604150.1"/>
    <property type="molecule type" value="Genomic_DNA"/>
</dbReference>
<dbReference type="Proteomes" id="UP000654075">
    <property type="component" value="Unassembled WGS sequence"/>
</dbReference>
<proteinExistence type="predicted"/>
<dbReference type="AlphaFoldDB" id="A0A813F223"/>
<comment type="caution">
    <text evidence="2">The sequence shown here is derived from an EMBL/GenBank/DDBJ whole genome shotgun (WGS) entry which is preliminary data.</text>
</comment>
<keyword evidence="3" id="KW-1185">Reference proteome</keyword>
<feature type="non-terminal residue" evidence="2">
    <location>
        <position position="1"/>
    </location>
</feature>
<evidence type="ECO:0000256" key="1">
    <source>
        <dbReference type="SAM" id="MobiDB-lite"/>
    </source>
</evidence>
<accession>A0A813F223</accession>
<feature type="region of interest" description="Disordered" evidence="1">
    <location>
        <begin position="1"/>
        <end position="56"/>
    </location>
</feature>
<feature type="non-terminal residue" evidence="2">
    <location>
        <position position="56"/>
    </location>
</feature>
<feature type="compositionally biased region" description="Low complexity" evidence="1">
    <location>
        <begin position="45"/>
        <end position="56"/>
    </location>
</feature>
<name>A0A813F223_POLGL</name>
<reference evidence="2" key="1">
    <citation type="submission" date="2021-02" db="EMBL/GenBank/DDBJ databases">
        <authorList>
            <person name="Dougan E. K."/>
            <person name="Rhodes N."/>
            <person name="Thang M."/>
            <person name="Chan C."/>
        </authorList>
    </citation>
    <scope>NUCLEOTIDE SEQUENCE</scope>
</reference>
<organism evidence="2 3">
    <name type="scientific">Polarella glacialis</name>
    <name type="common">Dinoflagellate</name>
    <dbReference type="NCBI Taxonomy" id="89957"/>
    <lineage>
        <taxon>Eukaryota</taxon>
        <taxon>Sar</taxon>
        <taxon>Alveolata</taxon>
        <taxon>Dinophyceae</taxon>
        <taxon>Suessiales</taxon>
        <taxon>Suessiaceae</taxon>
        <taxon>Polarella</taxon>
    </lineage>
</organism>
<evidence type="ECO:0000313" key="3">
    <source>
        <dbReference type="Proteomes" id="UP000654075"/>
    </source>
</evidence>
<protein>
    <submittedName>
        <fullName evidence="2">Uncharacterized protein</fullName>
    </submittedName>
</protein>
<evidence type="ECO:0000313" key="2">
    <source>
        <dbReference type="EMBL" id="CAE8604150.1"/>
    </source>
</evidence>
<gene>
    <name evidence="2" type="ORF">PGLA1383_LOCUS22334</name>
</gene>
<sequence>LNSSFGDGIERQQSHQSDGMGDLGMRPVHRKNSRSSESGDPILWSPSTSFSSSINS</sequence>